<comment type="caution">
    <text evidence="2">The sequence shown here is derived from an EMBL/GenBank/DDBJ whole genome shotgun (WGS) entry which is preliminary data.</text>
</comment>
<evidence type="ECO:0000313" key="3">
    <source>
        <dbReference type="Proteomes" id="UP000663852"/>
    </source>
</evidence>
<reference evidence="2" key="1">
    <citation type="submission" date="2021-02" db="EMBL/GenBank/DDBJ databases">
        <authorList>
            <person name="Nowell W R."/>
        </authorList>
    </citation>
    <scope>NUCLEOTIDE SEQUENCE</scope>
</reference>
<organism evidence="2 3">
    <name type="scientific">Adineta ricciae</name>
    <name type="common">Rotifer</name>
    <dbReference type="NCBI Taxonomy" id="249248"/>
    <lineage>
        <taxon>Eukaryota</taxon>
        <taxon>Metazoa</taxon>
        <taxon>Spiralia</taxon>
        <taxon>Gnathifera</taxon>
        <taxon>Rotifera</taxon>
        <taxon>Eurotatoria</taxon>
        <taxon>Bdelloidea</taxon>
        <taxon>Adinetida</taxon>
        <taxon>Adinetidae</taxon>
        <taxon>Adineta</taxon>
    </lineage>
</organism>
<accession>A0A813QBW6</accession>
<dbReference type="Proteomes" id="UP000663852">
    <property type="component" value="Unassembled WGS sequence"/>
</dbReference>
<feature type="chain" id="PRO_5032606002" evidence="1">
    <location>
        <begin position="18"/>
        <end position="581"/>
    </location>
</feature>
<gene>
    <name evidence="2" type="ORF">EDS130_LOCUS3011</name>
</gene>
<evidence type="ECO:0000313" key="2">
    <source>
        <dbReference type="EMBL" id="CAF0765091.1"/>
    </source>
</evidence>
<name>A0A813QBW6_ADIRI</name>
<evidence type="ECO:0000256" key="1">
    <source>
        <dbReference type="SAM" id="SignalP"/>
    </source>
</evidence>
<protein>
    <submittedName>
        <fullName evidence="2">Uncharacterized protein</fullName>
    </submittedName>
</protein>
<dbReference type="Gene3D" id="3.20.20.80">
    <property type="entry name" value="Glycosidases"/>
    <property type="match status" value="1"/>
</dbReference>
<sequence>MRSTLCVFVFQWIIVSTVDLSFMTKPDTWAACDSLGRVLPTYEQVGDIKPNKSIGIFYFLWAENEASFKTGPYDNTQILAKANGSLINATWGPLNSFHHWGQPYFDYYLMDDDFVIRKHAQMLADAGVDTLIFDATNAFTYDNIWSKIGSIYLDMRSRSIRTPQFCFITWSSTEQTVRHLYDYLYSHNLYRDLWFMWQGKPLIFANPTSFPSDLLNFFTIRESWAWTKGQAWYGDGHGKWPWIDNYPQGPGLSETGQLEQTCVTVAGHPVMNIGRSFDGPTQHEPDITNPLNGTYFSQQWERALTIDPAFIFVTGWNEWIAQRFVQTSAQNSFIGKQWPIGTTYFVDEFIEEYSRDIEPMLDGHGDNYYYQLISYIRRYKGMSKPDTVSLPKTILINMDFTQWNNVTPYYVDDSFDIPSRDHPRYGDQGGKLIDRSQRNDLATMQIARDNRSLYFHLRTNGRFVDGNNFTWLFLNTDNNYSTGWVGFDYLVDLGESQLKKNVNNTDHWQNQQIVDIVNNNNNELHFSLSRQSLQINQTEIYLQFKWFSADMLYTINPLHFIDKGDSAPNGRFTYTYLTNQS</sequence>
<feature type="signal peptide" evidence="1">
    <location>
        <begin position="1"/>
        <end position="17"/>
    </location>
</feature>
<dbReference type="OrthoDB" id="10262193at2759"/>
<proteinExistence type="predicted"/>
<dbReference type="AlphaFoldDB" id="A0A813QBW6"/>
<dbReference type="EMBL" id="CAJNOJ010000007">
    <property type="protein sequence ID" value="CAF0765091.1"/>
    <property type="molecule type" value="Genomic_DNA"/>
</dbReference>
<keyword evidence="1" id="KW-0732">Signal</keyword>